<name>A0A1F7Z214_9BACT</name>
<sequence length="185" mass="20824">MVKKIIFGTTNAGKLAEAQSVLGMKVEGVSLDIDEVQSPDTAYVATKKAQDYWKKIKKPLFVEDLGLTFKAFKNLPGVYIRDFLENLGNEGLIKIIPKGKSREATAVTVLAYYAGRGEPKLFKGEVKGTIAQKTKGDKGFGWDPIFIPKGSKKTFGQMEMEEKNKYSMRRKALEKLHKWLKEKKM</sequence>
<dbReference type="Proteomes" id="UP000178870">
    <property type="component" value="Unassembled WGS sequence"/>
</dbReference>
<dbReference type="EMBL" id="MGGP01000001">
    <property type="protein sequence ID" value="OGM33510.1"/>
    <property type="molecule type" value="Genomic_DNA"/>
</dbReference>
<organism evidence="4 5">
    <name type="scientific">Candidatus Woesebacteria bacterium RIFCSPHIGHO2_01_FULL_44_21</name>
    <dbReference type="NCBI Taxonomy" id="1802503"/>
    <lineage>
        <taxon>Bacteria</taxon>
        <taxon>Candidatus Woeseibacteriota</taxon>
    </lineage>
</organism>
<dbReference type="PANTHER" id="PTHR11067:SF9">
    <property type="entry name" value="INOSINE TRIPHOSPHATE PYROPHOSPHATASE"/>
    <property type="match status" value="1"/>
</dbReference>
<dbReference type="GO" id="GO:0009143">
    <property type="term" value="P:nucleoside triphosphate catabolic process"/>
    <property type="evidence" value="ECO:0007669"/>
    <property type="project" value="InterPro"/>
</dbReference>
<dbReference type="PANTHER" id="PTHR11067">
    <property type="entry name" value="INOSINE TRIPHOSPHATE PYROPHOSPHATASE/HAM1 PROTEIN"/>
    <property type="match status" value="1"/>
</dbReference>
<evidence type="ECO:0000313" key="5">
    <source>
        <dbReference type="Proteomes" id="UP000178870"/>
    </source>
</evidence>
<dbReference type="GO" id="GO:0005737">
    <property type="term" value="C:cytoplasm"/>
    <property type="evidence" value="ECO:0007669"/>
    <property type="project" value="TreeGrafter"/>
</dbReference>
<dbReference type="InterPro" id="IPR002637">
    <property type="entry name" value="RdgB/HAM1"/>
</dbReference>
<comment type="caution">
    <text evidence="4">The sequence shown here is derived from an EMBL/GenBank/DDBJ whole genome shotgun (WGS) entry which is preliminary data.</text>
</comment>
<accession>A0A1F7Z214</accession>
<dbReference type="Pfam" id="PF01725">
    <property type="entry name" value="Ham1p_like"/>
    <property type="match status" value="1"/>
</dbReference>
<dbReference type="SUPFAM" id="SSF52972">
    <property type="entry name" value="ITPase-like"/>
    <property type="match status" value="1"/>
</dbReference>
<dbReference type="NCBIfam" id="TIGR00042">
    <property type="entry name" value="RdgB/HAM1 family non-canonical purine NTP pyrophosphatase"/>
    <property type="match status" value="1"/>
</dbReference>
<dbReference type="GO" id="GO:0047429">
    <property type="term" value="F:nucleoside triphosphate diphosphatase activity"/>
    <property type="evidence" value="ECO:0007669"/>
    <property type="project" value="InterPro"/>
</dbReference>
<comment type="similarity">
    <text evidence="1 3">Belongs to the HAM1 NTPase family.</text>
</comment>
<dbReference type="AlphaFoldDB" id="A0A1F7Z214"/>
<gene>
    <name evidence="4" type="ORF">A2803_04830</name>
</gene>
<dbReference type="Gene3D" id="3.90.950.10">
    <property type="match status" value="1"/>
</dbReference>
<evidence type="ECO:0000256" key="2">
    <source>
        <dbReference type="ARBA" id="ARBA00022801"/>
    </source>
</evidence>
<evidence type="ECO:0000256" key="3">
    <source>
        <dbReference type="RuleBase" id="RU003781"/>
    </source>
</evidence>
<protein>
    <submittedName>
        <fullName evidence="4">Non-canonical purine NTP pyrophosphatase, RdgB/HAM1 family</fullName>
    </submittedName>
</protein>
<dbReference type="CDD" id="cd00515">
    <property type="entry name" value="HAM1"/>
    <property type="match status" value="1"/>
</dbReference>
<evidence type="ECO:0000313" key="4">
    <source>
        <dbReference type="EMBL" id="OGM33510.1"/>
    </source>
</evidence>
<dbReference type="InterPro" id="IPR029001">
    <property type="entry name" value="ITPase-like_fam"/>
</dbReference>
<proteinExistence type="inferred from homology"/>
<evidence type="ECO:0000256" key="1">
    <source>
        <dbReference type="ARBA" id="ARBA00008023"/>
    </source>
</evidence>
<keyword evidence="2 3" id="KW-0378">Hydrolase</keyword>
<reference evidence="4 5" key="1">
    <citation type="journal article" date="2016" name="Nat. Commun.">
        <title>Thousands of microbial genomes shed light on interconnected biogeochemical processes in an aquifer system.</title>
        <authorList>
            <person name="Anantharaman K."/>
            <person name="Brown C.T."/>
            <person name="Hug L.A."/>
            <person name="Sharon I."/>
            <person name="Castelle C.J."/>
            <person name="Probst A.J."/>
            <person name="Thomas B.C."/>
            <person name="Singh A."/>
            <person name="Wilkins M.J."/>
            <person name="Karaoz U."/>
            <person name="Brodie E.L."/>
            <person name="Williams K.H."/>
            <person name="Hubbard S.S."/>
            <person name="Banfield J.F."/>
        </authorList>
    </citation>
    <scope>NUCLEOTIDE SEQUENCE [LARGE SCALE GENOMIC DNA]</scope>
</reference>